<dbReference type="InterPro" id="IPR005829">
    <property type="entry name" value="Sugar_transporter_CS"/>
</dbReference>
<dbReference type="InterPro" id="IPR036259">
    <property type="entry name" value="MFS_trans_sf"/>
</dbReference>
<protein>
    <recommendedName>
        <fullName evidence="10">Major facilitator superfamily (MFS) profile domain-containing protein</fullName>
    </recommendedName>
</protein>
<proteinExistence type="inferred from homology"/>
<keyword evidence="12" id="KW-1185">Reference proteome</keyword>
<dbReference type="FunFam" id="1.20.1250.20:FF:000117">
    <property type="entry name" value="MFS hexose transporter"/>
    <property type="match status" value="1"/>
</dbReference>
<dbReference type="SUPFAM" id="SSF103473">
    <property type="entry name" value="MFS general substrate transporter"/>
    <property type="match status" value="1"/>
</dbReference>
<feature type="transmembrane region" description="Helical" evidence="9">
    <location>
        <begin position="344"/>
        <end position="366"/>
    </location>
</feature>
<keyword evidence="3 8" id="KW-0813">Transport</keyword>
<evidence type="ECO:0000313" key="11">
    <source>
        <dbReference type="EMBL" id="KIO22815.1"/>
    </source>
</evidence>
<evidence type="ECO:0000259" key="10">
    <source>
        <dbReference type="PROSITE" id="PS50850"/>
    </source>
</evidence>
<dbReference type="HOGENOM" id="CLU_001265_30_13_1"/>
<dbReference type="PANTHER" id="PTHR48022">
    <property type="entry name" value="PLASTIDIC GLUCOSE TRANSPORTER 4"/>
    <property type="match status" value="1"/>
</dbReference>
<sequence length="553" mass="62090">MDHWPSVADLVDTRPWYQNRGILLVNLCVGLALLTSYTSGFDGSMSNGLQLVDGWQDFFHNPTGSTLGLLTNVQNIGGLIALPFAPLVTDGLGRRKAMFVGGMIMLGGVVLQVQSLDVSQFIIARGLIGFGIAFSVNAAPLLITEVAYPTQRSTITAMYNSMWYVGSIVSAWTTFGTFRMTGSTWSWRIPSALQALPSLLQCTLIWFCPESPRWLISKGKDQEAKEVLGKYHGNGDVNHPLVDYEFHEIKEAIEVEEELGHVSWLALFQTPGNRRRMRIIIALGFFCQWSGNGLVSYYINLILEGVGIEAAATKTLINGILQIFNFVMALTSALFVERIGRRKIFLASNAGMLLVFSIWTVTSALFQETASRVAGNITIVMIFLYYGFYDIAYTPLLVAYAVEILPFRIRAKGFAVLSITINIALIFNQYVTPIALDKIGWKYYLFYVGFLAFELGFIFLYLWETKGRTLEQTAVLFDGEPEADALFVEELSVQARRRESRKISSPERAIRVERRVEVYPSMKRPESQVTTSDVYEMKSWQNWEGASPRSREN</sequence>
<reference evidence="11 12" key="1">
    <citation type="submission" date="2014-04" db="EMBL/GenBank/DDBJ databases">
        <authorList>
            <consortium name="DOE Joint Genome Institute"/>
            <person name="Kuo A."/>
            <person name="Girlanda M."/>
            <person name="Perotto S."/>
            <person name="Kohler A."/>
            <person name="Nagy L.G."/>
            <person name="Floudas D."/>
            <person name="Copeland A."/>
            <person name="Barry K.W."/>
            <person name="Cichocki N."/>
            <person name="Veneault-Fourrey C."/>
            <person name="LaButti K."/>
            <person name="Lindquist E.A."/>
            <person name="Lipzen A."/>
            <person name="Lundell T."/>
            <person name="Morin E."/>
            <person name="Murat C."/>
            <person name="Sun H."/>
            <person name="Tunlid A."/>
            <person name="Henrissat B."/>
            <person name="Grigoriev I.V."/>
            <person name="Hibbett D.S."/>
            <person name="Martin F."/>
            <person name="Nordberg H.P."/>
            <person name="Cantor M.N."/>
            <person name="Hua S.X."/>
        </authorList>
    </citation>
    <scope>NUCLEOTIDE SEQUENCE [LARGE SCALE GENOMIC DNA]</scope>
    <source>
        <strain evidence="11 12">MUT 4182</strain>
    </source>
</reference>
<dbReference type="InterPro" id="IPR005828">
    <property type="entry name" value="MFS_sugar_transport-like"/>
</dbReference>
<evidence type="ECO:0000256" key="7">
    <source>
        <dbReference type="ARBA" id="ARBA00049119"/>
    </source>
</evidence>
<dbReference type="AlphaFoldDB" id="A0A0C3Q2R2"/>
<feature type="transmembrane region" description="Helical" evidence="9">
    <location>
        <begin position="67"/>
        <end position="85"/>
    </location>
</feature>
<dbReference type="OrthoDB" id="6133115at2759"/>
<comment type="subcellular location">
    <subcellularLocation>
        <location evidence="1">Membrane</location>
        <topology evidence="1">Multi-pass membrane protein</topology>
    </subcellularLocation>
</comment>
<dbReference type="NCBIfam" id="TIGR00879">
    <property type="entry name" value="SP"/>
    <property type="match status" value="1"/>
</dbReference>
<name>A0A0C3Q2R2_9AGAM</name>
<comment type="catalytic activity">
    <reaction evidence="7">
        <text>myo-inositol(out) + H(+)(out) = myo-inositol(in) + H(+)(in)</text>
        <dbReference type="Rhea" id="RHEA:60364"/>
        <dbReference type="ChEBI" id="CHEBI:15378"/>
        <dbReference type="ChEBI" id="CHEBI:17268"/>
    </reaction>
</comment>
<evidence type="ECO:0000256" key="6">
    <source>
        <dbReference type="ARBA" id="ARBA00023136"/>
    </source>
</evidence>
<feature type="domain" description="Major facilitator superfamily (MFS) profile" evidence="10">
    <location>
        <begin position="28"/>
        <end position="466"/>
    </location>
</feature>
<evidence type="ECO:0000256" key="8">
    <source>
        <dbReference type="RuleBase" id="RU003346"/>
    </source>
</evidence>
<dbReference type="PROSITE" id="PS50850">
    <property type="entry name" value="MFS"/>
    <property type="match status" value="1"/>
</dbReference>
<dbReference type="PROSITE" id="PS00216">
    <property type="entry name" value="SUGAR_TRANSPORT_1"/>
    <property type="match status" value="1"/>
</dbReference>
<organism evidence="11 12">
    <name type="scientific">Tulasnella calospora MUT 4182</name>
    <dbReference type="NCBI Taxonomy" id="1051891"/>
    <lineage>
        <taxon>Eukaryota</taxon>
        <taxon>Fungi</taxon>
        <taxon>Dikarya</taxon>
        <taxon>Basidiomycota</taxon>
        <taxon>Agaricomycotina</taxon>
        <taxon>Agaricomycetes</taxon>
        <taxon>Cantharellales</taxon>
        <taxon>Tulasnellaceae</taxon>
        <taxon>Tulasnella</taxon>
    </lineage>
</organism>
<feature type="transmembrane region" description="Helical" evidence="9">
    <location>
        <begin position="443"/>
        <end position="463"/>
    </location>
</feature>
<dbReference type="Proteomes" id="UP000054248">
    <property type="component" value="Unassembled WGS sequence"/>
</dbReference>
<dbReference type="InterPro" id="IPR020846">
    <property type="entry name" value="MFS_dom"/>
</dbReference>
<keyword evidence="6 9" id="KW-0472">Membrane</keyword>
<keyword evidence="4 9" id="KW-0812">Transmembrane</keyword>
<evidence type="ECO:0000256" key="5">
    <source>
        <dbReference type="ARBA" id="ARBA00022989"/>
    </source>
</evidence>
<dbReference type="GO" id="GO:0016020">
    <property type="term" value="C:membrane"/>
    <property type="evidence" value="ECO:0007669"/>
    <property type="project" value="UniProtKB-SubCell"/>
</dbReference>
<dbReference type="STRING" id="1051891.A0A0C3Q2R2"/>
<evidence type="ECO:0000256" key="3">
    <source>
        <dbReference type="ARBA" id="ARBA00022448"/>
    </source>
</evidence>
<dbReference type="InterPro" id="IPR003663">
    <property type="entry name" value="Sugar/inositol_transpt"/>
</dbReference>
<reference evidence="12" key="2">
    <citation type="submission" date="2015-01" db="EMBL/GenBank/DDBJ databases">
        <title>Evolutionary Origins and Diversification of the Mycorrhizal Mutualists.</title>
        <authorList>
            <consortium name="DOE Joint Genome Institute"/>
            <consortium name="Mycorrhizal Genomics Consortium"/>
            <person name="Kohler A."/>
            <person name="Kuo A."/>
            <person name="Nagy L.G."/>
            <person name="Floudas D."/>
            <person name="Copeland A."/>
            <person name="Barry K.W."/>
            <person name="Cichocki N."/>
            <person name="Veneault-Fourrey C."/>
            <person name="LaButti K."/>
            <person name="Lindquist E.A."/>
            <person name="Lipzen A."/>
            <person name="Lundell T."/>
            <person name="Morin E."/>
            <person name="Murat C."/>
            <person name="Riley R."/>
            <person name="Ohm R."/>
            <person name="Sun H."/>
            <person name="Tunlid A."/>
            <person name="Henrissat B."/>
            <person name="Grigoriev I.V."/>
            <person name="Hibbett D.S."/>
            <person name="Martin F."/>
        </authorList>
    </citation>
    <scope>NUCLEOTIDE SEQUENCE [LARGE SCALE GENOMIC DNA]</scope>
    <source>
        <strain evidence="12">MUT 4182</strain>
    </source>
</reference>
<comment type="similarity">
    <text evidence="2 8">Belongs to the major facilitator superfamily. Sugar transporter (TC 2.A.1.1) family.</text>
</comment>
<feature type="transmembrane region" description="Helical" evidence="9">
    <location>
        <begin position="97"/>
        <end position="116"/>
    </location>
</feature>
<feature type="transmembrane region" description="Helical" evidence="9">
    <location>
        <begin position="122"/>
        <end position="143"/>
    </location>
</feature>
<feature type="transmembrane region" description="Helical" evidence="9">
    <location>
        <begin position="378"/>
        <end position="402"/>
    </location>
</feature>
<feature type="transmembrane region" description="Helical" evidence="9">
    <location>
        <begin position="21"/>
        <end position="39"/>
    </location>
</feature>
<gene>
    <name evidence="11" type="ORF">M407DRAFT_27690</name>
</gene>
<dbReference type="Gene3D" id="1.20.1250.20">
    <property type="entry name" value="MFS general substrate transporter like domains"/>
    <property type="match status" value="1"/>
</dbReference>
<dbReference type="PANTHER" id="PTHR48022:SF64">
    <property type="entry name" value="MAJOR FACILITATOR SUPERFAMILY (MFS) PROFILE DOMAIN-CONTAINING PROTEIN"/>
    <property type="match status" value="1"/>
</dbReference>
<dbReference type="Pfam" id="PF00083">
    <property type="entry name" value="Sugar_tr"/>
    <property type="match status" value="1"/>
</dbReference>
<evidence type="ECO:0000256" key="2">
    <source>
        <dbReference type="ARBA" id="ARBA00010992"/>
    </source>
</evidence>
<evidence type="ECO:0000256" key="1">
    <source>
        <dbReference type="ARBA" id="ARBA00004141"/>
    </source>
</evidence>
<evidence type="ECO:0000256" key="4">
    <source>
        <dbReference type="ARBA" id="ARBA00022692"/>
    </source>
</evidence>
<dbReference type="GO" id="GO:0005351">
    <property type="term" value="F:carbohydrate:proton symporter activity"/>
    <property type="evidence" value="ECO:0007669"/>
    <property type="project" value="TreeGrafter"/>
</dbReference>
<evidence type="ECO:0000256" key="9">
    <source>
        <dbReference type="SAM" id="Phobius"/>
    </source>
</evidence>
<dbReference type="EMBL" id="KN823100">
    <property type="protein sequence ID" value="KIO22815.1"/>
    <property type="molecule type" value="Genomic_DNA"/>
</dbReference>
<feature type="transmembrane region" description="Helical" evidence="9">
    <location>
        <begin position="279"/>
        <end position="299"/>
    </location>
</feature>
<dbReference type="InterPro" id="IPR050360">
    <property type="entry name" value="MFS_Sugar_Transporters"/>
</dbReference>
<feature type="transmembrane region" description="Helical" evidence="9">
    <location>
        <begin position="414"/>
        <end position="431"/>
    </location>
</feature>
<keyword evidence="5 9" id="KW-1133">Transmembrane helix</keyword>
<accession>A0A0C3Q2R2</accession>
<feature type="transmembrane region" description="Helical" evidence="9">
    <location>
        <begin position="319"/>
        <end position="337"/>
    </location>
</feature>
<evidence type="ECO:0000313" key="12">
    <source>
        <dbReference type="Proteomes" id="UP000054248"/>
    </source>
</evidence>